<evidence type="ECO:0000313" key="3">
    <source>
        <dbReference type="EMBL" id="MDT0648124.1"/>
    </source>
</evidence>
<sequence length="132" mass="15220">MKSHITHVKVRYAETDQMGVVHHGNYAQYLEIARIDWLSELGISYKSMEANGIMLPVYEISFKFLKSATFDENLKIETLLKEKPGVKITFDYSIYNEQEELVTTANTVLVFMNSETKRPVKCPEEILKKLGL</sequence>
<evidence type="ECO:0000313" key="4">
    <source>
        <dbReference type="Proteomes" id="UP001245285"/>
    </source>
</evidence>
<protein>
    <submittedName>
        <fullName evidence="3">Thioesterase family protein</fullName>
        <ecNumber evidence="3">3.1.2.-</ecNumber>
    </submittedName>
</protein>
<dbReference type="PANTHER" id="PTHR31793">
    <property type="entry name" value="4-HYDROXYBENZOYL-COA THIOESTERASE FAMILY MEMBER"/>
    <property type="match status" value="1"/>
</dbReference>
<proteinExistence type="inferred from homology"/>
<dbReference type="Proteomes" id="UP001245285">
    <property type="component" value="Unassembled WGS sequence"/>
</dbReference>
<dbReference type="EMBL" id="JAVRHO010000030">
    <property type="protein sequence ID" value="MDT0648124.1"/>
    <property type="molecule type" value="Genomic_DNA"/>
</dbReference>
<dbReference type="Pfam" id="PF13279">
    <property type="entry name" value="4HBT_2"/>
    <property type="match status" value="1"/>
</dbReference>
<evidence type="ECO:0000256" key="2">
    <source>
        <dbReference type="ARBA" id="ARBA00022801"/>
    </source>
</evidence>
<organism evidence="3 4">
    <name type="scientific">Autumnicola lenta</name>
    <dbReference type="NCBI Taxonomy" id="3075593"/>
    <lineage>
        <taxon>Bacteria</taxon>
        <taxon>Pseudomonadati</taxon>
        <taxon>Bacteroidota</taxon>
        <taxon>Flavobacteriia</taxon>
        <taxon>Flavobacteriales</taxon>
        <taxon>Flavobacteriaceae</taxon>
        <taxon>Autumnicola</taxon>
    </lineage>
</organism>
<comment type="caution">
    <text evidence="3">The sequence shown here is derived from an EMBL/GenBank/DDBJ whole genome shotgun (WGS) entry which is preliminary data.</text>
</comment>
<accession>A0ABU3CP45</accession>
<comment type="similarity">
    <text evidence="1">Belongs to the 4-hydroxybenzoyl-CoA thioesterase family.</text>
</comment>
<dbReference type="SUPFAM" id="SSF54637">
    <property type="entry name" value="Thioesterase/thiol ester dehydrase-isomerase"/>
    <property type="match status" value="1"/>
</dbReference>
<reference evidence="3 4" key="1">
    <citation type="submission" date="2023-09" db="EMBL/GenBank/DDBJ databases">
        <authorList>
            <person name="Rey-Velasco X."/>
        </authorList>
    </citation>
    <scope>NUCLEOTIDE SEQUENCE [LARGE SCALE GENOMIC DNA]</scope>
    <source>
        <strain evidence="3 4">F260</strain>
    </source>
</reference>
<dbReference type="EC" id="3.1.2.-" evidence="3"/>
<dbReference type="InterPro" id="IPR050563">
    <property type="entry name" value="4-hydroxybenzoyl-CoA_TE"/>
</dbReference>
<dbReference type="CDD" id="cd00586">
    <property type="entry name" value="4HBT"/>
    <property type="match status" value="1"/>
</dbReference>
<name>A0ABU3CP45_9FLAO</name>
<dbReference type="GO" id="GO:0016787">
    <property type="term" value="F:hydrolase activity"/>
    <property type="evidence" value="ECO:0007669"/>
    <property type="project" value="UniProtKB-KW"/>
</dbReference>
<dbReference type="PIRSF" id="PIRSF003230">
    <property type="entry name" value="YbgC"/>
    <property type="match status" value="1"/>
</dbReference>
<dbReference type="PANTHER" id="PTHR31793:SF27">
    <property type="entry name" value="NOVEL THIOESTERASE SUPERFAMILY DOMAIN AND SAPOSIN A-TYPE DOMAIN CONTAINING PROTEIN (0610012H03RIK)"/>
    <property type="match status" value="1"/>
</dbReference>
<dbReference type="InterPro" id="IPR029069">
    <property type="entry name" value="HotDog_dom_sf"/>
</dbReference>
<keyword evidence="2 3" id="KW-0378">Hydrolase</keyword>
<gene>
    <name evidence="3" type="ORF">RM545_15625</name>
</gene>
<dbReference type="InterPro" id="IPR006684">
    <property type="entry name" value="YbgC/YbaW"/>
</dbReference>
<evidence type="ECO:0000256" key="1">
    <source>
        <dbReference type="ARBA" id="ARBA00005953"/>
    </source>
</evidence>
<keyword evidence="4" id="KW-1185">Reference proteome</keyword>
<dbReference type="Gene3D" id="3.10.129.10">
    <property type="entry name" value="Hotdog Thioesterase"/>
    <property type="match status" value="1"/>
</dbReference>
<dbReference type="RefSeq" id="WP_311496223.1">
    <property type="nucleotide sequence ID" value="NZ_JAVRHO010000030.1"/>
</dbReference>
<dbReference type="NCBIfam" id="TIGR00051">
    <property type="entry name" value="YbgC/FadM family acyl-CoA thioesterase"/>
    <property type="match status" value="1"/>
</dbReference>